<feature type="domain" description="Ycf2 N-terminal" evidence="10">
    <location>
        <begin position="5"/>
        <end position="192"/>
    </location>
</feature>
<feature type="compositionally biased region" description="Basic and acidic residues" evidence="7">
    <location>
        <begin position="1969"/>
        <end position="1994"/>
    </location>
</feature>
<dbReference type="Gene3D" id="3.40.50.300">
    <property type="entry name" value="P-loop containing nucleotide triphosphate hydrolases"/>
    <property type="match status" value="1"/>
</dbReference>
<feature type="compositionally biased region" description="Basic and acidic residues" evidence="7">
    <location>
        <begin position="1858"/>
        <end position="1882"/>
    </location>
</feature>
<dbReference type="EMBL" id="MF770617">
    <property type="protein sequence ID" value="ATG26001.1"/>
    <property type="molecule type" value="Genomic_DNA"/>
</dbReference>
<feature type="region of interest" description="Disordered" evidence="7">
    <location>
        <begin position="1775"/>
        <end position="2036"/>
    </location>
</feature>
<dbReference type="GO" id="GO:0005524">
    <property type="term" value="F:ATP binding"/>
    <property type="evidence" value="ECO:0007669"/>
    <property type="project" value="UniProtKB-KW"/>
</dbReference>
<accession>A0A291F1G4</accession>
<evidence type="ECO:0000259" key="10">
    <source>
        <dbReference type="Pfam" id="PF05695"/>
    </source>
</evidence>
<dbReference type="RefSeq" id="YP_009435887.1">
    <property type="nucleotide sequence ID" value="NC_036083.1"/>
</dbReference>
<keyword evidence="8" id="KW-0812">Transmembrane</keyword>
<feature type="compositionally biased region" description="Polar residues" evidence="7">
    <location>
        <begin position="1948"/>
        <end position="1968"/>
    </location>
</feature>
<dbReference type="SUPFAM" id="SSF52540">
    <property type="entry name" value="P-loop containing nucleoside triphosphate hydrolases"/>
    <property type="match status" value="1"/>
</dbReference>
<protein>
    <submittedName>
        <fullName evidence="11">Hypothetical chloroplast RF2</fullName>
    </submittedName>
</protein>
<feature type="compositionally biased region" description="Basic and acidic residues" evidence="7">
    <location>
        <begin position="1904"/>
        <end position="1915"/>
    </location>
</feature>
<dbReference type="InterPro" id="IPR056777">
    <property type="entry name" value="Ycf2_N"/>
</dbReference>
<feature type="compositionally biased region" description="Basic and acidic residues" evidence="7">
    <location>
        <begin position="1923"/>
        <end position="1947"/>
    </location>
</feature>
<proteinExistence type="inferred from homology"/>
<evidence type="ECO:0000256" key="8">
    <source>
        <dbReference type="SAM" id="Phobius"/>
    </source>
</evidence>
<dbReference type="RefSeq" id="YP_009435910.1">
    <property type="nucleotide sequence ID" value="NC_036083.1"/>
</dbReference>
<comment type="function">
    <text evidence="1">Probable ATPase of unknown function. Its presence in a non-photosynthetic plant (Epifagus virginiana) and experiments in tobacco indicate that it has an essential function which is probably not related to photosynthesis.</text>
</comment>
<feature type="domain" description="Ycf2 N-terminal" evidence="10">
    <location>
        <begin position="441"/>
        <end position="1210"/>
    </location>
</feature>
<evidence type="ECO:0000256" key="4">
    <source>
        <dbReference type="ARBA" id="ARBA00022640"/>
    </source>
</evidence>
<gene>
    <name evidence="11" type="primary">ycf2</name>
    <name evidence="11" type="ORF">Mo_fla1Pt0847</name>
    <name evidence="12" type="ORF">Mo_fla1Pt1576</name>
</gene>
<dbReference type="GO" id="GO:0009536">
    <property type="term" value="C:plastid"/>
    <property type="evidence" value="ECO:0007669"/>
    <property type="project" value="UniProtKB-SubCell"/>
</dbReference>
<dbReference type="GeneID" id="34728310"/>
<evidence type="ECO:0000256" key="3">
    <source>
        <dbReference type="ARBA" id="ARBA00009361"/>
    </source>
</evidence>
<name>A0A291F1G4_9ASTR</name>
<geneLocation type="plastid" evidence="11"/>
<reference evidence="11" key="2">
    <citation type="submission" date="2017-08" db="EMBL/GenBank/DDBJ databases">
        <authorList>
            <person name="Knox E.B."/>
        </authorList>
    </citation>
    <scope>NUCLEOTIDE SEQUENCE</scope>
</reference>
<evidence type="ECO:0000313" key="12">
    <source>
        <dbReference type="EMBL" id="ATG26001.1"/>
    </source>
</evidence>
<dbReference type="Pfam" id="PF05695">
    <property type="entry name" value="Ycf2"/>
    <property type="match status" value="2"/>
</dbReference>
<feature type="compositionally biased region" description="Basic and acidic residues" evidence="7">
    <location>
        <begin position="1775"/>
        <end position="1809"/>
    </location>
</feature>
<feature type="compositionally biased region" description="Basic and acidic residues" evidence="7">
    <location>
        <begin position="2010"/>
        <end position="2036"/>
    </location>
</feature>
<dbReference type="InterPro" id="IPR027417">
    <property type="entry name" value="P-loop_NTPase"/>
</dbReference>
<evidence type="ECO:0000256" key="2">
    <source>
        <dbReference type="ARBA" id="ARBA00004474"/>
    </source>
</evidence>
<keyword evidence="6" id="KW-0067">ATP-binding</keyword>
<feature type="domain" description="ATPase AAA-type core" evidence="9">
    <location>
        <begin position="1353"/>
        <end position="1567"/>
    </location>
</feature>
<dbReference type="PANTHER" id="PTHR33078">
    <property type="entry name" value="PROTEIN YCF2-RELATED"/>
    <property type="match status" value="1"/>
</dbReference>
<keyword evidence="8" id="KW-1133">Transmembrane helix</keyword>
<feature type="transmembrane region" description="Helical" evidence="8">
    <location>
        <begin position="76"/>
        <end position="97"/>
    </location>
</feature>
<comment type="similarity">
    <text evidence="3">Belongs to the Ycf2 family.</text>
</comment>
<dbReference type="EMBL" id="MF770617">
    <property type="protein sequence ID" value="ATG25976.1"/>
    <property type="molecule type" value="Genomic_DNA"/>
</dbReference>
<evidence type="ECO:0000256" key="7">
    <source>
        <dbReference type="SAM" id="MobiDB-lite"/>
    </source>
</evidence>
<feature type="transmembrane region" description="Helical" evidence="8">
    <location>
        <begin position="1083"/>
        <end position="1107"/>
    </location>
</feature>
<dbReference type="PANTHER" id="PTHR33078:SF97">
    <property type="entry name" value="ATPASE AAA-TYPE CORE DOMAIN-CONTAINING PROTEIN"/>
    <property type="match status" value="1"/>
</dbReference>
<comment type="subcellular location">
    <subcellularLocation>
        <location evidence="2">Plastid</location>
    </subcellularLocation>
</comment>
<feature type="compositionally biased region" description="Polar residues" evidence="7">
    <location>
        <begin position="1883"/>
        <end position="1903"/>
    </location>
</feature>
<feature type="compositionally biased region" description="Basic residues" evidence="7">
    <location>
        <begin position="1810"/>
        <end position="1826"/>
    </location>
</feature>
<sequence>MNVELRVFIWQLREIWREIKNSQSLLKLCNQFNSVGSVLHILLYQERFLKLFDLRIWIILLSHTRNSRGLPFRMKIIRFFNFTIKAVILFVVTVLLYRINNRNMVESKAFYLTGLLPTIPMNSIGPSNDTLGDSVGSSNINRFVLSLLYRPKGKKISESSFLNPKESTPRTRTNWGLRWVIRNWIKKRGYSSEFKESSDQYFDSIRNKILPPERKEGEERSIFWDLFFLRAEIESNRLAKRLSDDSSMARQLAESDKQLITDMLPENMKFDDLAPEDIEKILGNPISNPTRSVQSFFYGGWSYDGWSELHMASKPTERSTRDPKLLKKEQDLSFIRRAEHQELVNLFKILMYLQKTVSIHPISSDAEWELEERFHEMADLFTLSITEPDLVYRKGFAFSMDSYGLDQKQFLNEVFNSRYEWKKKSLWVLLPPIFYEENESFLRNLLNPFFLLNRSDRNFEYGIQRDQIGKDTLNHRTLMKYTVNHHLSNLKKSQKRWFNPLILISRTQRSMNRDPDAYRYKWSTWIEKHFVFEQIVFDRLKIKIHMIDAVSKAKMGWFEILDAVSKAKMGWFEILDAVSKAKMGDFDILDAMLNEIIEAMFIKLPPFVLSLSKRLLKFSFFLIKSSFVSFGNAHLKRSPIYISELKGPKDQLRNQWLESIGLQVDHPEISQPSKFLSNEGSLCKKIPKRRIDPFDPRKNRRKSFDNTDSRFSRLFYDQDNWLNPVKPFHRSSLLSAFYKASRLRFLKNPHAFCFDCNKRFPFYVERVRSKNYDFLYGQFLNTFIGNKIFSLGVGKKKHPFWWRDTLSAIESEVSKIFSGDETDNLYKSSSQSDRAVYSIAGISGTPRTEGEVVNLEKTYCQSLSDMNLSDSKGKNLYNLYQSLNSNKYLIDTLCSEKYVPSKKKNRPSREDKRSLRLRKKAYQEKRKAWFKTYKKKKALATRKKWKRFKTYLPWVFTLQGYRYLQTIFLQILVAEFRRLKTENKYVAGFLHILSLFGDSIKVVVKRGRIKEKIRFFVIRWKNKSTLIRKIRAKINRIKRKISRIQRSHFRDLLRSQQDMDLQNNNNTAPLKPTHLNSENLREFFYATFFFLLVTGYLVCSQLGWVFWTSRELQKEFKTVKFILMEPSLLEIEMEQLLDRYPLSEKKSSRAGLTDILLDTLNKMLFPNVYGIRLNRKKYFMAKLVELIDLISFSIDQHTFWLNTRSISHTSKEIYSAIRAKRVWVDEKIPFWVENSEYVDDEERAVLMQFSTFTREKRIDQILWNLTDSDHFSKNEFDSQLTEQPGEIYLRRLIDLHNRGLLNYEFNTSCVAERQIFLAFYHTLTYSKTPSEAFSDDVQKPFSLRLALAPSRGILVIGSLGLGRSHLIKYLTKHSNFPVITIFLDKFRDTIFRIDEREEDDEGYDSDFDNFEIFIDSREDIEAINQDIRLCDNMDIDIDPRAEIFPDMDDHDDINAELETMMDGVDIEMDTIYDVAKFFTSLQIELTKAMAPCIILIPNIHELDFRDSGSFSLNLLVNLLSWDGERSSNNCESFSNRNSIVIASTHLPTEVHPALIAPHRFGTCIKIRRPLISQQQKHFFNLLATRGFRLDKKAFQAKGFAAINMGSHAQTLEALANEALAIAISQGKSIIDENTIRLARHRQTWQLRAHEIPVKNPRPVFYQIGRAIAQVFFLSNSPLEPISIFLQKKFGNSVDSYVYSSYYELGMSMKKLTILLYLLKCSAGAVAQELWAPPEPNENNRIAYGRLVEDDFDLLHGLLEIEGILEGFSRTDLEGVSRTEQDFSQTEKEGKASKKREKTEKRAKSLEKERKASKKREKTGKKGKRLEKKGVSRTEQDFSQTEKEGVSRTEQDFSQTEEGVSRTEQDFSQTEKEGVSRTEKDFSQTEQDFSQTEQDFSQTEQDFSQTEKEGVSRTEQDFSQTEEGVSRTEQDFSQTEKEGVSRTEKDFSQTEQDFSQTEQDFSQTEQDFSQTEKEGKASKKREKTEKRAKSLEKERKASKKREKTGKKGKRLEKEGVSRTEKEFSQTEKDFSQTEKDCSQFDKDRVRVLLRPEPRNPAAMLQNGFSSMFDKKFTYKSSDVYVGGLKVDPQKFFSNFIAWSPRIWSPWGFLFDWVERVNDNELGFPYWCCSFWAKHMDIDIVGKDFSDEFDEDYKENDSDSNENEYEAQLKPYPLEKRKKERALYYKLDDQDDGFEPDENMYNYEVGDKFYEAFLRIVYKTRAKIRFSKEQVLFRVSQFIWHPGNPFVFISDDPALASIFSHREFFVETDEQVLKWYVTAEIKSMKKSWLFEEAQDAHFDWLTSRKRWLRRIDPSLSKASFRSNTLSESFQYLSNLFLSNRTLVEQMHKTLVRKRWLFPDDMQIFFQNFFREHSATAETRKD</sequence>
<evidence type="ECO:0000256" key="1">
    <source>
        <dbReference type="ARBA" id="ARBA00002329"/>
    </source>
</evidence>
<evidence type="ECO:0000256" key="5">
    <source>
        <dbReference type="ARBA" id="ARBA00022741"/>
    </source>
</evidence>
<dbReference type="GO" id="GO:0016887">
    <property type="term" value="F:ATP hydrolysis activity"/>
    <property type="evidence" value="ECO:0007669"/>
    <property type="project" value="InterPro"/>
</dbReference>
<dbReference type="Pfam" id="PF00004">
    <property type="entry name" value="AAA"/>
    <property type="match status" value="1"/>
</dbReference>
<feature type="compositionally biased region" description="Basic residues" evidence="7">
    <location>
        <begin position="1995"/>
        <end position="2009"/>
    </location>
</feature>
<feature type="compositionally biased region" description="Basic and acidic residues" evidence="7">
    <location>
        <begin position="1827"/>
        <end position="1850"/>
    </location>
</feature>
<keyword evidence="4 11" id="KW-0934">Plastid</keyword>
<dbReference type="InterPro" id="IPR003959">
    <property type="entry name" value="ATPase_AAA_core"/>
</dbReference>
<keyword evidence="8" id="KW-0472">Membrane</keyword>
<evidence type="ECO:0000256" key="6">
    <source>
        <dbReference type="ARBA" id="ARBA00022840"/>
    </source>
</evidence>
<keyword evidence="5" id="KW-0547">Nucleotide-binding</keyword>
<feature type="transmembrane region" description="Helical" evidence="8">
    <location>
        <begin position="985"/>
        <end position="1004"/>
    </location>
</feature>
<reference evidence="11" key="1">
    <citation type="journal article" date="2014" name="Proc. Natl. Acad. Sci. U.S.A.">
        <title>The dynamic history of plastid genomes in the Campanulaceae sensu lato is unique among angiosperms.</title>
        <authorList>
            <person name="Knox E.B."/>
        </authorList>
    </citation>
    <scope>NUCLEOTIDE SEQUENCE</scope>
</reference>
<dbReference type="GeneID" id="34728357"/>
<evidence type="ECO:0000259" key="9">
    <source>
        <dbReference type="Pfam" id="PF00004"/>
    </source>
</evidence>
<evidence type="ECO:0000313" key="11">
    <source>
        <dbReference type="EMBL" id="ATG25976.1"/>
    </source>
</evidence>
<organism evidence="11">
    <name type="scientific">Monopsis flava</name>
    <dbReference type="NCBI Taxonomy" id="2041137"/>
    <lineage>
        <taxon>Eukaryota</taxon>
        <taxon>Viridiplantae</taxon>
        <taxon>Streptophyta</taxon>
        <taxon>Embryophyta</taxon>
        <taxon>Tracheophyta</taxon>
        <taxon>Spermatophyta</taxon>
        <taxon>Magnoliopsida</taxon>
        <taxon>eudicotyledons</taxon>
        <taxon>Gunneridae</taxon>
        <taxon>Pentapetalae</taxon>
        <taxon>asterids</taxon>
        <taxon>campanulids</taxon>
        <taxon>Asterales</taxon>
        <taxon>Campanulaceae</taxon>
        <taxon>Monopsis</taxon>
    </lineage>
</organism>